<proteinExistence type="predicted"/>
<name>A0A366KFV2_9BIFI</name>
<dbReference type="OrthoDB" id="4221532at2"/>
<dbReference type="EMBL" id="PDCH01000001">
    <property type="protein sequence ID" value="RBQ00069.1"/>
    <property type="molecule type" value="Genomic_DNA"/>
</dbReference>
<keyword evidence="2" id="KW-1185">Reference proteome</keyword>
<protein>
    <submittedName>
        <fullName evidence="1">Uncharacterized protein</fullName>
    </submittedName>
</protein>
<accession>A0A366KFV2</accession>
<comment type="caution">
    <text evidence="1">The sequence shown here is derived from an EMBL/GenBank/DDBJ whole genome shotgun (WGS) entry which is preliminary data.</text>
</comment>
<dbReference type="AlphaFoldDB" id="A0A366KFV2"/>
<evidence type="ECO:0000313" key="1">
    <source>
        <dbReference type="EMBL" id="RBQ00069.1"/>
    </source>
</evidence>
<gene>
    <name evidence="1" type="ORF">CRD59_00990</name>
</gene>
<dbReference type="Proteomes" id="UP000252345">
    <property type="component" value="Unassembled WGS sequence"/>
</dbReference>
<organism evidence="1 2">
    <name type="scientific">Bifidobacterium xylocopae</name>
    <dbReference type="NCBI Taxonomy" id="2493119"/>
    <lineage>
        <taxon>Bacteria</taxon>
        <taxon>Bacillati</taxon>
        <taxon>Actinomycetota</taxon>
        <taxon>Actinomycetes</taxon>
        <taxon>Bifidobacteriales</taxon>
        <taxon>Bifidobacteriaceae</taxon>
        <taxon>Bifidobacterium</taxon>
    </lineage>
</organism>
<dbReference type="RefSeq" id="WP_113852729.1">
    <property type="nucleotide sequence ID" value="NZ_PDCH01000001.1"/>
</dbReference>
<reference evidence="1 2" key="1">
    <citation type="submission" date="2017-10" db="EMBL/GenBank/DDBJ databases">
        <title>Bifidobacterium xylocopum sp. nov. and Bifidobacterium aemilianum sp. nov., from the carpenter bee (Xylocopa violacea) digestive tract.</title>
        <authorList>
            <person name="Alberoni D."/>
            <person name="Baffoni L."/>
            <person name="Di Gioia D."/>
            <person name="Gaggia F."/>
            <person name="Biavati B."/>
        </authorList>
    </citation>
    <scope>NUCLEOTIDE SEQUENCE [LARGE SCALE GENOMIC DNA]</scope>
    <source>
        <strain evidence="1 2">XV2</strain>
    </source>
</reference>
<sequence>MPTKYSLHAVRQKYKETHPGVDDTIGFTISDEPMSTVYHIEHPLMQTNKTKRALAAAQKDGSDYDLAKALLGDQWGQFEDDGGQASDVLLLINQITEELTDTMPDGSPTQR</sequence>
<evidence type="ECO:0000313" key="2">
    <source>
        <dbReference type="Proteomes" id="UP000252345"/>
    </source>
</evidence>